<dbReference type="SUPFAM" id="SSF53383">
    <property type="entry name" value="PLP-dependent transferases"/>
    <property type="match status" value="1"/>
</dbReference>
<sequence>MTIAHPFTNDYSRSAHPRILEDLASLGARAFDGYGCDGLTSRASELILEACAAPGGAVHLVHGGTQVNALYVDFAVRPWQSVVCVESGHIATHEAGAVEHLGHRLVTLPADEGRMDAAVLEDYLRGWRDSQLREHMTEPGLVYISQPTELGTLYSLEQLEALSSVCRSFGVGLYVDGARMGYGLASKANDVSLADLSRLTDAFTIGGTKCGMLFGEALVIPDAAHAGSMRTLIKAHGALLAKGWLLGVQFLTMFRDGLYTSITRTANERAARLSRAFADAGFDMLIASPTNQIFPVLPVGLARELIEEFGVYEWEPVGDSRLCVRVVVSWATTDEDEAALIAWIASHTLR</sequence>
<dbReference type="PANTHER" id="PTHR48097:SF5">
    <property type="entry name" value="LOW SPECIFICITY L-THREONINE ALDOLASE"/>
    <property type="match status" value="1"/>
</dbReference>
<name>A0A923IXU9_9ACTO</name>
<evidence type="ECO:0000256" key="3">
    <source>
        <dbReference type="ARBA" id="ARBA00022898"/>
    </source>
</evidence>
<dbReference type="EC" id="4.1.2.5" evidence="5"/>
<gene>
    <name evidence="5" type="ORF">HD592_001373</name>
</gene>
<dbReference type="EMBL" id="JACHMK010000001">
    <property type="protein sequence ID" value="MBB6334808.1"/>
    <property type="molecule type" value="Genomic_DNA"/>
</dbReference>
<dbReference type="InterPro" id="IPR015422">
    <property type="entry name" value="PyrdxlP-dep_Trfase_small"/>
</dbReference>
<dbReference type="Gene3D" id="3.40.640.10">
    <property type="entry name" value="Type I PLP-dependent aspartate aminotransferase-like (Major domain)"/>
    <property type="match status" value="1"/>
</dbReference>
<evidence type="ECO:0000259" key="4">
    <source>
        <dbReference type="Pfam" id="PF01212"/>
    </source>
</evidence>
<keyword evidence="5" id="KW-0456">Lyase</keyword>
<protein>
    <submittedName>
        <fullName evidence="5">Threonine aldolase</fullName>
        <ecNumber evidence="5">4.1.2.5</ecNumber>
    </submittedName>
</protein>
<evidence type="ECO:0000313" key="6">
    <source>
        <dbReference type="Proteomes" id="UP000617426"/>
    </source>
</evidence>
<feature type="domain" description="Aromatic amino acid beta-eliminating lyase/threonine aldolase" evidence="4">
    <location>
        <begin position="57"/>
        <end position="279"/>
    </location>
</feature>
<dbReference type="InterPro" id="IPR015421">
    <property type="entry name" value="PyrdxlP-dep_Trfase_major"/>
</dbReference>
<evidence type="ECO:0000256" key="2">
    <source>
        <dbReference type="ARBA" id="ARBA00006966"/>
    </source>
</evidence>
<dbReference type="InterPro" id="IPR001597">
    <property type="entry name" value="ArAA_b-elim_lyase/Thr_aldolase"/>
</dbReference>
<dbReference type="RefSeq" id="WP_343058760.1">
    <property type="nucleotide sequence ID" value="NZ_JACHMK010000001.1"/>
</dbReference>
<comment type="similarity">
    <text evidence="2">Belongs to the threonine aldolase family.</text>
</comment>
<organism evidence="5 6">
    <name type="scientific">Schaalia hyovaginalis</name>
    <dbReference type="NCBI Taxonomy" id="29316"/>
    <lineage>
        <taxon>Bacteria</taxon>
        <taxon>Bacillati</taxon>
        <taxon>Actinomycetota</taxon>
        <taxon>Actinomycetes</taxon>
        <taxon>Actinomycetales</taxon>
        <taxon>Actinomycetaceae</taxon>
        <taxon>Schaalia</taxon>
    </lineage>
</organism>
<dbReference type="Pfam" id="PF01212">
    <property type="entry name" value="Beta_elim_lyase"/>
    <property type="match status" value="1"/>
</dbReference>
<dbReference type="InterPro" id="IPR015424">
    <property type="entry name" value="PyrdxlP-dep_Trfase"/>
</dbReference>
<dbReference type="AlphaFoldDB" id="A0A923IXU9"/>
<keyword evidence="3" id="KW-0663">Pyridoxal phosphate</keyword>
<accession>A0A923IXU9</accession>
<comment type="cofactor">
    <cofactor evidence="1">
        <name>pyridoxal 5'-phosphate</name>
        <dbReference type="ChEBI" id="CHEBI:597326"/>
    </cofactor>
</comment>
<evidence type="ECO:0000313" key="5">
    <source>
        <dbReference type="EMBL" id="MBB6334808.1"/>
    </source>
</evidence>
<evidence type="ECO:0000256" key="1">
    <source>
        <dbReference type="ARBA" id="ARBA00001933"/>
    </source>
</evidence>
<keyword evidence="6" id="KW-1185">Reference proteome</keyword>
<dbReference type="PANTHER" id="PTHR48097">
    <property type="entry name" value="L-THREONINE ALDOLASE-RELATED"/>
    <property type="match status" value="1"/>
</dbReference>
<proteinExistence type="inferred from homology"/>
<comment type="caution">
    <text evidence="5">The sequence shown here is derived from an EMBL/GenBank/DDBJ whole genome shotgun (WGS) entry which is preliminary data.</text>
</comment>
<reference evidence="5" key="1">
    <citation type="submission" date="2020-08" db="EMBL/GenBank/DDBJ databases">
        <title>Sequencing the genomes of 1000 actinobacteria strains.</title>
        <authorList>
            <person name="Klenk H.-P."/>
        </authorList>
    </citation>
    <scope>NUCLEOTIDE SEQUENCE</scope>
    <source>
        <strain evidence="5">DSM 10695</strain>
    </source>
</reference>
<dbReference type="GO" id="GO:0004793">
    <property type="term" value="F:threonine aldolase activity"/>
    <property type="evidence" value="ECO:0007669"/>
    <property type="project" value="UniProtKB-EC"/>
</dbReference>
<dbReference type="Gene3D" id="3.90.1150.10">
    <property type="entry name" value="Aspartate Aminotransferase, domain 1"/>
    <property type="match status" value="1"/>
</dbReference>
<dbReference type="Proteomes" id="UP000617426">
    <property type="component" value="Unassembled WGS sequence"/>
</dbReference>
<dbReference type="GO" id="GO:0006520">
    <property type="term" value="P:amino acid metabolic process"/>
    <property type="evidence" value="ECO:0007669"/>
    <property type="project" value="InterPro"/>
</dbReference>